<dbReference type="OrthoDB" id="27325at2759"/>
<dbReference type="Proteomes" id="UP000054279">
    <property type="component" value="Unassembled WGS sequence"/>
</dbReference>
<accession>A0A0C9U363</accession>
<proteinExistence type="predicted"/>
<protein>
    <submittedName>
        <fullName evidence="2">Uncharacterized protein</fullName>
    </submittedName>
</protein>
<dbReference type="EMBL" id="KN837652">
    <property type="protein sequence ID" value="KIJ23507.1"/>
    <property type="molecule type" value="Genomic_DNA"/>
</dbReference>
<keyword evidence="3" id="KW-1185">Reference proteome</keyword>
<dbReference type="HOGENOM" id="CLU_2135145_0_0_1"/>
<organism evidence="2 3">
    <name type="scientific">Sphaerobolus stellatus (strain SS14)</name>
    <dbReference type="NCBI Taxonomy" id="990650"/>
    <lineage>
        <taxon>Eukaryota</taxon>
        <taxon>Fungi</taxon>
        <taxon>Dikarya</taxon>
        <taxon>Basidiomycota</taxon>
        <taxon>Agaricomycotina</taxon>
        <taxon>Agaricomycetes</taxon>
        <taxon>Phallomycetidae</taxon>
        <taxon>Geastrales</taxon>
        <taxon>Sphaerobolaceae</taxon>
        <taxon>Sphaerobolus</taxon>
    </lineage>
</organism>
<feature type="chain" id="PRO_5002204511" evidence="1">
    <location>
        <begin position="27"/>
        <end position="113"/>
    </location>
</feature>
<reference evidence="2 3" key="1">
    <citation type="submission" date="2014-06" db="EMBL/GenBank/DDBJ databases">
        <title>Evolutionary Origins and Diversification of the Mycorrhizal Mutualists.</title>
        <authorList>
            <consortium name="DOE Joint Genome Institute"/>
            <consortium name="Mycorrhizal Genomics Consortium"/>
            <person name="Kohler A."/>
            <person name="Kuo A."/>
            <person name="Nagy L.G."/>
            <person name="Floudas D."/>
            <person name="Copeland A."/>
            <person name="Barry K.W."/>
            <person name="Cichocki N."/>
            <person name="Veneault-Fourrey C."/>
            <person name="LaButti K."/>
            <person name="Lindquist E.A."/>
            <person name="Lipzen A."/>
            <person name="Lundell T."/>
            <person name="Morin E."/>
            <person name="Murat C."/>
            <person name="Riley R."/>
            <person name="Ohm R."/>
            <person name="Sun H."/>
            <person name="Tunlid A."/>
            <person name="Henrissat B."/>
            <person name="Grigoriev I.V."/>
            <person name="Hibbett D.S."/>
            <person name="Martin F."/>
        </authorList>
    </citation>
    <scope>NUCLEOTIDE SEQUENCE [LARGE SCALE GENOMIC DNA]</scope>
    <source>
        <strain evidence="2 3">SS14</strain>
    </source>
</reference>
<sequence length="113" mass="12313">MTFPATMRSFLLPILVILTITTNTLGAPSIGVVNPEGKSPIVHGVVALAQLYDNFPAPYRMCLTALRDHIGLGDLITEGDTVDIPEFWLTAPRDHIGLGDLITERDTVNIPEF</sequence>
<name>A0A0C9U363_SPHS4</name>
<evidence type="ECO:0000313" key="2">
    <source>
        <dbReference type="EMBL" id="KIJ23507.1"/>
    </source>
</evidence>
<gene>
    <name evidence="2" type="ORF">M422DRAFT_275894</name>
</gene>
<evidence type="ECO:0000313" key="3">
    <source>
        <dbReference type="Proteomes" id="UP000054279"/>
    </source>
</evidence>
<evidence type="ECO:0000256" key="1">
    <source>
        <dbReference type="SAM" id="SignalP"/>
    </source>
</evidence>
<keyword evidence="1" id="KW-0732">Signal</keyword>
<dbReference type="AlphaFoldDB" id="A0A0C9U363"/>
<feature type="signal peptide" evidence="1">
    <location>
        <begin position="1"/>
        <end position="26"/>
    </location>
</feature>